<organism evidence="2 3">
    <name type="scientific">Psittacicella gerlachiana</name>
    <dbReference type="NCBI Taxonomy" id="2028574"/>
    <lineage>
        <taxon>Bacteria</taxon>
        <taxon>Pseudomonadati</taxon>
        <taxon>Pseudomonadota</taxon>
        <taxon>Gammaproteobacteria</taxon>
        <taxon>Pasteurellales</taxon>
        <taxon>Psittacicellaceae</taxon>
        <taxon>Psittacicella</taxon>
    </lineage>
</organism>
<dbReference type="Proteomes" id="UP000265964">
    <property type="component" value="Unassembled WGS sequence"/>
</dbReference>
<name>A0A3A1YIM3_9GAMM</name>
<evidence type="ECO:0000313" key="3">
    <source>
        <dbReference type="Proteomes" id="UP000265964"/>
    </source>
</evidence>
<evidence type="ECO:0008006" key="4">
    <source>
        <dbReference type="Google" id="ProtNLM"/>
    </source>
</evidence>
<evidence type="ECO:0000313" key="2">
    <source>
        <dbReference type="EMBL" id="RIY35867.1"/>
    </source>
</evidence>
<proteinExistence type="predicted"/>
<keyword evidence="1" id="KW-0472">Membrane</keyword>
<reference evidence="2 3" key="1">
    <citation type="submission" date="2017-08" db="EMBL/GenBank/DDBJ databases">
        <title>Reclassification of Bisgaard taxon 37 and 44.</title>
        <authorList>
            <person name="Christensen H."/>
        </authorList>
    </citation>
    <scope>NUCLEOTIDE SEQUENCE [LARGE SCALE GENOMIC DNA]</scope>
    <source>
        <strain evidence="2 3">EEAB3T1</strain>
    </source>
</reference>
<dbReference type="AlphaFoldDB" id="A0A3A1YIM3"/>
<gene>
    <name evidence="2" type="ORF">CKF59_03140</name>
</gene>
<protein>
    <recommendedName>
        <fullName evidence="4">Type IV conjugative transfer system protein TraL</fullName>
    </recommendedName>
</protein>
<accession>A0A3A1YIM3</accession>
<dbReference type="EMBL" id="NRJF01000076">
    <property type="protein sequence ID" value="RIY35867.1"/>
    <property type="molecule type" value="Genomic_DNA"/>
</dbReference>
<keyword evidence="3" id="KW-1185">Reference proteome</keyword>
<dbReference type="OrthoDB" id="9813422at2"/>
<sequence>MLVIYGKRLNSYLLTNRRKLMPLRKLSRYIDEPVYFLLWPLPEAIPILSGISLGAYFGYLWFWAGLGFLLSYLLRKYNRRLKANYLGHFFYYYGLLPLKAFSVPNPFVLRFTYGGREDEI</sequence>
<comment type="caution">
    <text evidence="2">The sequence shown here is derived from an EMBL/GenBank/DDBJ whole genome shotgun (WGS) entry which is preliminary data.</text>
</comment>
<dbReference type="InterPro" id="IPR009838">
    <property type="entry name" value="T4SS_TraL"/>
</dbReference>
<keyword evidence="1" id="KW-0812">Transmembrane</keyword>
<feature type="transmembrane region" description="Helical" evidence="1">
    <location>
        <begin position="47"/>
        <end position="74"/>
    </location>
</feature>
<keyword evidence="1" id="KW-1133">Transmembrane helix</keyword>
<evidence type="ECO:0000256" key="1">
    <source>
        <dbReference type="SAM" id="Phobius"/>
    </source>
</evidence>
<dbReference type="GO" id="GO:0019867">
    <property type="term" value="C:outer membrane"/>
    <property type="evidence" value="ECO:0007669"/>
    <property type="project" value="InterPro"/>
</dbReference>
<dbReference type="Pfam" id="PF07178">
    <property type="entry name" value="TraL"/>
    <property type="match status" value="1"/>
</dbReference>